<sequence>MEEERGYAAGGCNSEARQKKMGEKEEEGVQAGGGAREGRRRCAGGWGAGKEEEDEERNGGREGGWRCRWRWVLQVERRMMVQDRLLCREEIGERAYLVGVVVLRAGEGGEDVEEEEEKK</sequence>
<protein>
    <submittedName>
        <fullName evidence="1">Uncharacterized protein</fullName>
    </submittedName>
</protein>
<comment type="caution">
    <text evidence="1">The sequence shown here is derived from an EMBL/GenBank/DDBJ whole genome shotgun (WGS) entry which is preliminary data.</text>
</comment>
<accession>A0ACC2LJG1</accession>
<keyword evidence="2" id="KW-1185">Reference proteome</keyword>
<reference evidence="1 2" key="1">
    <citation type="journal article" date="2022" name="Hortic Res">
        <title>A haplotype resolved chromosomal level avocado genome allows analysis of novel avocado genes.</title>
        <authorList>
            <person name="Nath O."/>
            <person name="Fletcher S.J."/>
            <person name="Hayward A."/>
            <person name="Shaw L.M."/>
            <person name="Masouleh A.K."/>
            <person name="Furtado A."/>
            <person name="Henry R.J."/>
            <person name="Mitter N."/>
        </authorList>
    </citation>
    <scope>NUCLEOTIDE SEQUENCE [LARGE SCALE GENOMIC DNA]</scope>
    <source>
        <strain evidence="2">cv. Hass</strain>
    </source>
</reference>
<organism evidence="1 2">
    <name type="scientific">Persea americana</name>
    <name type="common">Avocado</name>
    <dbReference type="NCBI Taxonomy" id="3435"/>
    <lineage>
        <taxon>Eukaryota</taxon>
        <taxon>Viridiplantae</taxon>
        <taxon>Streptophyta</taxon>
        <taxon>Embryophyta</taxon>
        <taxon>Tracheophyta</taxon>
        <taxon>Spermatophyta</taxon>
        <taxon>Magnoliopsida</taxon>
        <taxon>Magnoliidae</taxon>
        <taxon>Laurales</taxon>
        <taxon>Lauraceae</taxon>
        <taxon>Persea</taxon>
    </lineage>
</organism>
<dbReference type="EMBL" id="CM056816">
    <property type="protein sequence ID" value="KAJ8633490.1"/>
    <property type="molecule type" value="Genomic_DNA"/>
</dbReference>
<evidence type="ECO:0000313" key="1">
    <source>
        <dbReference type="EMBL" id="KAJ8633490.1"/>
    </source>
</evidence>
<name>A0ACC2LJG1_PERAE</name>
<proteinExistence type="predicted"/>
<evidence type="ECO:0000313" key="2">
    <source>
        <dbReference type="Proteomes" id="UP001234297"/>
    </source>
</evidence>
<dbReference type="Proteomes" id="UP001234297">
    <property type="component" value="Chromosome 8"/>
</dbReference>
<gene>
    <name evidence="1" type="ORF">MRB53_026826</name>
</gene>